<keyword evidence="4" id="KW-1185">Reference proteome</keyword>
<dbReference type="EMBL" id="UGOG01000001">
    <property type="protein sequence ID" value="STX62994.1"/>
    <property type="molecule type" value="Genomic_DNA"/>
</dbReference>
<dbReference type="RefSeq" id="WP_051190671.1">
    <property type="nucleotide sequence ID" value="NZ_CAAAJG010000001.1"/>
</dbReference>
<reference evidence="2 4" key="1">
    <citation type="submission" date="2015-11" db="EMBL/GenBank/DDBJ databases">
        <title>Genomic analysis of 38 Legionella species identifies large and diverse effector repertoires.</title>
        <authorList>
            <person name="Burstein D."/>
            <person name="Amaro F."/>
            <person name="Zusman T."/>
            <person name="Lifshitz Z."/>
            <person name="Cohen O."/>
            <person name="Gilbert J.A."/>
            <person name="Pupko T."/>
            <person name="Shuman H.A."/>
            <person name="Segal G."/>
        </authorList>
    </citation>
    <scope>NUCLEOTIDE SEQUENCE [LARGE SCALE GENOMIC DNA]</scope>
    <source>
        <strain evidence="2 4">ATCC 43877</strain>
    </source>
</reference>
<name>A0A378JWP3_9GAMM</name>
<organism evidence="3 5">
    <name type="scientific">Legionella moravica</name>
    <dbReference type="NCBI Taxonomy" id="39962"/>
    <lineage>
        <taxon>Bacteria</taxon>
        <taxon>Pseudomonadati</taxon>
        <taxon>Pseudomonadota</taxon>
        <taxon>Gammaproteobacteria</taxon>
        <taxon>Legionellales</taxon>
        <taxon>Legionellaceae</taxon>
        <taxon>Legionella</taxon>
    </lineage>
</organism>
<gene>
    <name evidence="2" type="ORF">Lmor_1527</name>
    <name evidence="3" type="ORF">NCTC12239_01934</name>
</gene>
<dbReference type="Proteomes" id="UP000054985">
    <property type="component" value="Unassembled WGS sequence"/>
</dbReference>
<dbReference type="OrthoDB" id="5646921at2"/>
<dbReference type="NCBIfam" id="NF043046">
    <property type="entry name" value="T4SS_Ceg32"/>
    <property type="match status" value="1"/>
</dbReference>
<reference evidence="3 5" key="2">
    <citation type="submission" date="2018-06" db="EMBL/GenBank/DDBJ databases">
        <authorList>
            <consortium name="Pathogen Informatics"/>
            <person name="Doyle S."/>
        </authorList>
    </citation>
    <scope>NUCLEOTIDE SEQUENCE [LARGE SCALE GENOMIC DNA]</scope>
    <source>
        <strain evidence="3 5">NCTC12239</strain>
    </source>
</reference>
<proteinExistence type="predicted"/>
<evidence type="ECO:0000313" key="4">
    <source>
        <dbReference type="Proteomes" id="UP000054985"/>
    </source>
</evidence>
<dbReference type="InterPro" id="IPR049987">
    <property type="entry name" value="T4SS_Ceg32"/>
</dbReference>
<evidence type="ECO:0000313" key="5">
    <source>
        <dbReference type="Proteomes" id="UP000254040"/>
    </source>
</evidence>
<evidence type="ECO:0000313" key="2">
    <source>
        <dbReference type="EMBL" id="KTD34130.1"/>
    </source>
</evidence>
<dbReference type="EMBL" id="LNYN01000020">
    <property type="protein sequence ID" value="KTD34130.1"/>
    <property type="molecule type" value="Genomic_DNA"/>
</dbReference>
<feature type="region of interest" description="Disordered" evidence="1">
    <location>
        <begin position="936"/>
        <end position="964"/>
    </location>
</feature>
<protein>
    <submittedName>
        <fullName evidence="3">Uncharacterized protein</fullName>
    </submittedName>
</protein>
<accession>A0A378JWP3</accession>
<evidence type="ECO:0000313" key="3">
    <source>
        <dbReference type="EMBL" id="STX62994.1"/>
    </source>
</evidence>
<dbReference type="Proteomes" id="UP000254040">
    <property type="component" value="Unassembled WGS sequence"/>
</dbReference>
<feature type="compositionally biased region" description="Basic and acidic residues" evidence="1">
    <location>
        <begin position="939"/>
        <end position="949"/>
    </location>
</feature>
<sequence length="964" mass="109905">MTKIYLLTAPFDEEAKTGDGQYAASLKSGFTTNYPDIQCTWLKRNDGHYTIPLPAGCTSIPHDTIPSAEVLQPVANKRTTISGYKLLDPESSPLEAEEVNRRTVSPKTPKVILRGDGSLHSMTIMDIYSQKPIYLNLERTREILDKLDDKMRKLSDAVAFNMAGLQRIPKPKDKLKHLVSLYEQNRETQENCSLNEYIEAHFGNQQLVSRYEKAYGTFRSLLEYFENPVNLKDLEALSDTITGIRGYPYDFHSNNLTYDIENDNQFRKILNFNQLKITTDSIIENLTSLRIRQSVAEQYPAQFSQITDPRVLVSDKLELIQKVFQEGYSSTHDQKQFTDALLNPHPMDIELASPAAIDEAIETYQHINNKVNTVRSTNNILNSKLARAQFIAELQALFLKKEEPYLTSNTKLDSFYAKRKFSAAEGFHLAYQANQRDPLKAQVIDNIIQSMTPIDDETYLDIHIRPPDCGVFISPGDIVKFKEAGIKVNITVHEYKQNYTRRYLQQYTHDLMREANTVQFFNELDRNNAIIAATYGDCDKRNTTEPSGIAKKAREVGLDFELDKFPVQLYDLEGKSGLTVASQQLSTAPSHPLDVIKRPPNILSFGTIRPGKGFEEALQLAQLIKDDAETITDRINAIPIVKLAGDPQDKKLMQDIVEERFGKDAVETYQLTHPYDAQFSNAERRMYWKGLVNELNALVDRGEIALNNSFIEIHPWCEDYQLLALKESCKYVCRMDDMGMRNNGSAIISVLDVGIVYTKFGTVTDDIFTETGQYGKGVDIGKYRYGIYNLLRREEMFKAQNPEAPVPLWLRKDPDSDYKRKSGSRDPKEILDSIIARELNQLEKEPVLSNNYQTVVEAQKLLTQRFTLKNAVNHLLRNVGLEHLIVVERIDPIFDEAGQELYEEEQANELAQIIPRRFMSQSYSGVGFFGSSCASQSRSHRDQMSHSLDEELVEGSKQQDKTIK</sequence>
<evidence type="ECO:0000256" key="1">
    <source>
        <dbReference type="SAM" id="MobiDB-lite"/>
    </source>
</evidence>
<dbReference type="AlphaFoldDB" id="A0A378JWP3"/>